<dbReference type="RefSeq" id="XP_062658769.1">
    <property type="nucleotide sequence ID" value="XM_062803705.1"/>
</dbReference>
<organism evidence="1 2">
    <name type="scientific">Chaetomium fimeti</name>
    <dbReference type="NCBI Taxonomy" id="1854472"/>
    <lineage>
        <taxon>Eukaryota</taxon>
        <taxon>Fungi</taxon>
        <taxon>Dikarya</taxon>
        <taxon>Ascomycota</taxon>
        <taxon>Pezizomycotina</taxon>
        <taxon>Sordariomycetes</taxon>
        <taxon>Sordariomycetidae</taxon>
        <taxon>Sordariales</taxon>
        <taxon>Chaetomiaceae</taxon>
        <taxon>Chaetomium</taxon>
    </lineage>
</organism>
<dbReference type="EMBL" id="JAUEPN010000004">
    <property type="protein sequence ID" value="KAK3295255.1"/>
    <property type="molecule type" value="Genomic_DNA"/>
</dbReference>
<protein>
    <submittedName>
        <fullName evidence="1">Uncharacterized protein</fullName>
    </submittedName>
</protein>
<dbReference type="GeneID" id="87840653"/>
<evidence type="ECO:0000313" key="1">
    <source>
        <dbReference type="EMBL" id="KAK3295255.1"/>
    </source>
</evidence>
<proteinExistence type="predicted"/>
<dbReference type="Proteomes" id="UP001278766">
    <property type="component" value="Unassembled WGS sequence"/>
</dbReference>
<gene>
    <name evidence="1" type="ORF">B0H64DRAFT_394708</name>
</gene>
<accession>A0AAE0HF15</accession>
<reference evidence="1" key="2">
    <citation type="submission" date="2023-06" db="EMBL/GenBank/DDBJ databases">
        <authorList>
            <consortium name="Lawrence Berkeley National Laboratory"/>
            <person name="Haridas S."/>
            <person name="Hensen N."/>
            <person name="Bonometti L."/>
            <person name="Westerberg I."/>
            <person name="Brannstrom I.O."/>
            <person name="Guillou S."/>
            <person name="Cros-Aarteil S."/>
            <person name="Calhoun S."/>
            <person name="Kuo A."/>
            <person name="Mondo S."/>
            <person name="Pangilinan J."/>
            <person name="Riley R."/>
            <person name="Labutti K."/>
            <person name="Andreopoulos B."/>
            <person name="Lipzen A."/>
            <person name="Chen C."/>
            <person name="Yanf M."/>
            <person name="Daum C."/>
            <person name="Ng V."/>
            <person name="Clum A."/>
            <person name="Steindorff A."/>
            <person name="Ohm R."/>
            <person name="Martin F."/>
            <person name="Silar P."/>
            <person name="Natvig D."/>
            <person name="Lalanne C."/>
            <person name="Gautier V."/>
            <person name="Ament-Velasquez S.L."/>
            <person name="Kruys A."/>
            <person name="Hutchinson M.I."/>
            <person name="Powell A.J."/>
            <person name="Barry K."/>
            <person name="Miller A.N."/>
            <person name="Grigoriev I.V."/>
            <person name="Debuchy R."/>
            <person name="Gladieux P."/>
            <person name="Thoren M.H."/>
            <person name="Johannesson H."/>
        </authorList>
    </citation>
    <scope>NUCLEOTIDE SEQUENCE</scope>
    <source>
        <strain evidence="1">CBS 168.71</strain>
    </source>
</reference>
<sequence>MAFVPLYCWSFHAFAKAGLSLCYLCLGLSMSASLLPCGPALRKQTSRHGHGPVAVVTATTPTLSRRDLRDTP</sequence>
<dbReference type="AlphaFoldDB" id="A0AAE0HF15"/>
<reference evidence="1" key="1">
    <citation type="journal article" date="2023" name="Mol. Phylogenet. Evol.">
        <title>Genome-scale phylogeny and comparative genomics of the fungal order Sordariales.</title>
        <authorList>
            <person name="Hensen N."/>
            <person name="Bonometti L."/>
            <person name="Westerberg I."/>
            <person name="Brannstrom I.O."/>
            <person name="Guillou S."/>
            <person name="Cros-Aarteil S."/>
            <person name="Calhoun S."/>
            <person name="Haridas S."/>
            <person name="Kuo A."/>
            <person name="Mondo S."/>
            <person name="Pangilinan J."/>
            <person name="Riley R."/>
            <person name="LaButti K."/>
            <person name="Andreopoulos B."/>
            <person name="Lipzen A."/>
            <person name="Chen C."/>
            <person name="Yan M."/>
            <person name="Daum C."/>
            <person name="Ng V."/>
            <person name="Clum A."/>
            <person name="Steindorff A."/>
            <person name="Ohm R.A."/>
            <person name="Martin F."/>
            <person name="Silar P."/>
            <person name="Natvig D.O."/>
            <person name="Lalanne C."/>
            <person name="Gautier V."/>
            <person name="Ament-Velasquez S.L."/>
            <person name="Kruys A."/>
            <person name="Hutchinson M.I."/>
            <person name="Powell A.J."/>
            <person name="Barry K."/>
            <person name="Miller A.N."/>
            <person name="Grigoriev I.V."/>
            <person name="Debuchy R."/>
            <person name="Gladieux P."/>
            <person name="Hiltunen Thoren M."/>
            <person name="Johannesson H."/>
        </authorList>
    </citation>
    <scope>NUCLEOTIDE SEQUENCE</scope>
    <source>
        <strain evidence="1">CBS 168.71</strain>
    </source>
</reference>
<keyword evidence="2" id="KW-1185">Reference proteome</keyword>
<comment type="caution">
    <text evidence="1">The sequence shown here is derived from an EMBL/GenBank/DDBJ whole genome shotgun (WGS) entry which is preliminary data.</text>
</comment>
<name>A0AAE0HF15_9PEZI</name>
<evidence type="ECO:0000313" key="2">
    <source>
        <dbReference type="Proteomes" id="UP001278766"/>
    </source>
</evidence>